<reference evidence="14 16" key="1">
    <citation type="journal article" date="2011" name="Science">
        <title>Comparative functional genomics of the fission yeasts.</title>
        <authorList>
            <person name="Rhind N."/>
            <person name="Chen Z."/>
            <person name="Yassour M."/>
            <person name="Thompson D.A."/>
            <person name="Haas B.J."/>
            <person name="Habib N."/>
            <person name="Wapinski I."/>
            <person name="Roy S."/>
            <person name="Lin M.F."/>
            <person name="Heiman D.I."/>
            <person name="Young S.K."/>
            <person name="Furuya K."/>
            <person name="Guo Y."/>
            <person name="Pidoux A."/>
            <person name="Chen H.M."/>
            <person name="Robbertse B."/>
            <person name="Goldberg J.M."/>
            <person name="Aoki K."/>
            <person name="Bayne E.H."/>
            <person name="Berlin A.M."/>
            <person name="Desjardins C.A."/>
            <person name="Dobbs E."/>
            <person name="Dukaj L."/>
            <person name="Fan L."/>
            <person name="FitzGerald M.G."/>
            <person name="French C."/>
            <person name="Gujja S."/>
            <person name="Hansen K."/>
            <person name="Keifenheim D."/>
            <person name="Levin J.Z."/>
            <person name="Mosher R.A."/>
            <person name="Mueller C.A."/>
            <person name="Pfiffner J."/>
            <person name="Priest M."/>
            <person name="Russ C."/>
            <person name="Smialowska A."/>
            <person name="Swoboda P."/>
            <person name="Sykes S.M."/>
            <person name="Vaughn M."/>
            <person name="Vengrova S."/>
            <person name="Yoder R."/>
            <person name="Zeng Q."/>
            <person name="Allshire R."/>
            <person name="Baulcombe D."/>
            <person name="Birren B.W."/>
            <person name="Brown W."/>
            <person name="Ekwall K."/>
            <person name="Kellis M."/>
            <person name="Leatherwood J."/>
            <person name="Levin H."/>
            <person name="Margalit H."/>
            <person name="Martienssen R."/>
            <person name="Nieduszynski C.A."/>
            <person name="Spatafora J.W."/>
            <person name="Friedman N."/>
            <person name="Dalgaard J.Z."/>
            <person name="Baumann P."/>
            <person name="Niki H."/>
            <person name="Regev A."/>
            <person name="Nusbaum C."/>
        </authorList>
    </citation>
    <scope>NUCLEOTIDE SEQUENCE [LARGE SCALE GENOMIC DNA]</scope>
    <source>
        <strain evidence="16">yFS275 / FY16936</strain>
    </source>
</reference>
<accession>B6JWI0</accession>
<dbReference type="GeneID" id="7052172"/>
<dbReference type="GO" id="GO:0005743">
    <property type="term" value="C:mitochondrial inner membrane"/>
    <property type="evidence" value="ECO:0007669"/>
    <property type="project" value="UniProtKB-SubCell"/>
</dbReference>
<keyword evidence="4" id="KW-0999">Mitochondrion inner membrane</keyword>
<evidence type="ECO:0000313" key="14">
    <source>
        <dbReference type="EMBL" id="EEB05731.1"/>
    </source>
</evidence>
<protein>
    <recommendedName>
        <fullName evidence="10">Cytochrome b-c1 complex subunit 2, mitochondrial</fullName>
    </recommendedName>
    <alternativeName>
        <fullName evidence="11">Core protein II</fullName>
    </alternativeName>
</protein>
<evidence type="ECO:0000256" key="1">
    <source>
        <dbReference type="ARBA" id="ARBA00004443"/>
    </source>
</evidence>
<evidence type="ECO:0000256" key="8">
    <source>
        <dbReference type="ARBA" id="ARBA00023136"/>
    </source>
</evidence>
<evidence type="ECO:0000313" key="16">
    <source>
        <dbReference type="Proteomes" id="UP000001744"/>
    </source>
</evidence>
<dbReference type="RefSeq" id="XP_002172024.1">
    <property type="nucleotide sequence ID" value="XM_002171988.1"/>
</dbReference>
<evidence type="ECO:0000259" key="12">
    <source>
        <dbReference type="Pfam" id="PF00675"/>
    </source>
</evidence>
<dbReference type="VEuPathDB" id="FungiDB:SJAG_00755"/>
<keyword evidence="5" id="KW-0809">Transit peptide</keyword>
<keyword evidence="16" id="KW-1185">Reference proteome</keyword>
<dbReference type="InterPro" id="IPR007863">
    <property type="entry name" value="Peptidase_M16_C"/>
</dbReference>
<feature type="domain" description="Peptidase M16 N-terminal" evidence="12">
    <location>
        <begin position="46"/>
        <end position="178"/>
    </location>
</feature>
<dbReference type="PANTHER" id="PTHR11851:SF209">
    <property type="entry name" value="CYTOCHROME B-C1 COMPLEX SUBUNIT 2, MITOCHONDRIAL"/>
    <property type="match status" value="1"/>
</dbReference>
<dbReference type="Proteomes" id="UP000001744">
    <property type="component" value="Unassembled WGS sequence"/>
</dbReference>
<dbReference type="InterPro" id="IPR011249">
    <property type="entry name" value="Metalloenz_LuxS/M16"/>
</dbReference>
<dbReference type="Gene3D" id="3.30.830.10">
    <property type="entry name" value="Metalloenzyme, LuxS/M16 peptidase-like"/>
    <property type="match status" value="2"/>
</dbReference>
<dbReference type="OMA" id="PTHNESR"/>
<evidence type="ECO:0000256" key="9">
    <source>
        <dbReference type="ARBA" id="ARBA00038146"/>
    </source>
</evidence>
<keyword evidence="6" id="KW-0249">Electron transport</keyword>
<dbReference type="InterPro" id="IPR050361">
    <property type="entry name" value="MPP/UQCRC_Complex"/>
</dbReference>
<dbReference type="HOGENOM" id="CLU_009902_0_1_1"/>
<evidence type="ECO:0000256" key="4">
    <source>
        <dbReference type="ARBA" id="ARBA00022792"/>
    </source>
</evidence>
<keyword evidence="7" id="KW-0496">Mitochondrion</keyword>
<dbReference type="Pfam" id="PF00675">
    <property type="entry name" value="Peptidase_M16"/>
    <property type="match status" value="1"/>
</dbReference>
<evidence type="ECO:0000256" key="6">
    <source>
        <dbReference type="ARBA" id="ARBA00022982"/>
    </source>
</evidence>
<dbReference type="GO" id="GO:0046872">
    <property type="term" value="F:metal ion binding"/>
    <property type="evidence" value="ECO:0007669"/>
    <property type="project" value="InterPro"/>
</dbReference>
<evidence type="ECO:0000256" key="5">
    <source>
        <dbReference type="ARBA" id="ARBA00022946"/>
    </source>
</evidence>
<proteinExistence type="inferred from homology"/>
<evidence type="ECO:0000313" key="15">
    <source>
        <dbReference type="JaponicusDB" id="SJAG_00755"/>
    </source>
</evidence>
<dbReference type="STRING" id="402676.B6JWI0"/>
<evidence type="ECO:0000256" key="3">
    <source>
        <dbReference type="ARBA" id="ARBA00022660"/>
    </source>
</evidence>
<dbReference type="GO" id="GO:0005739">
    <property type="term" value="C:mitochondrion"/>
    <property type="evidence" value="ECO:0000318"/>
    <property type="project" value="GO_Central"/>
</dbReference>
<sequence length="437" mass="48556">MSMLKVLRANSFPRLCGGRLGQRAISSLTYELTKNGQVSLLSREFPGYTSTLSVAIAAGSRYQPNYGVAHLLEKYSYKTTEKRSALRIVRESELLGGHLESKVTREHIILTARFLNEYLDYYADMMSEVVGHPKFLPHQLEEEVLPLARMEYRLFENSLLERAMSRLHELAFERSLAYPVFVQPGVTPTIDDVKSFAKSSFVKENMVVVYSGSEPAKAKELCSQYFADLPNGTHQKIVPPQPTHNESRLVAPGTFNYLLFGYPYLGPPSVDIYVLESILGGHSMLKWSEGSSLLAKIAVPVQRSNSTAVAKLFQYSDAGLLTITASSTSLADLKLMGSQIVATMRKLPELLTDDTIKRGIATAKTNFLSKMETPYLDSQLLSWMTGPKNSCNADVVVSAIEKVSRQSLLTLIERIIKTPPSFLSVGASENLPYYSEL</sequence>
<dbReference type="SUPFAM" id="SSF63411">
    <property type="entry name" value="LuxS/MPP-like metallohydrolase"/>
    <property type="match status" value="2"/>
</dbReference>
<dbReference type="JaponicusDB" id="SJAG_00755">
    <property type="gene designation" value="qcr2"/>
</dbReference>
<dbReference type="OrthoDB" id="6369905at2759"/>
<evidence type="ECO:0000259" key="13">
    <source>
        <dbReference type="Pfam" id="PF05193"/>
    </source>
</evidence>
<dbReference type="PANTHER" id="PTHR11851">
    <property type="entry name" value="METALLOPROTEASE"/>
    <property type="match status" value="1"/>
</dbReference>
<dbReference type="Pfam" id="PF05193">
    <property type="entry name" value="Peptidase_M16_C"/>
    <property type="match status" value="1"/>
</dbReference>
<keyword evidence="3" id="KW-0679">Respiratory chain</keyword>
<evidence type="ECO:0000256" key="7">
    <source>
        <dbReference type="ARBA" id="ARBA00023128"/>
    </source>
</evidence>
<gene>
    <name evidence="15" type="primary">qcr2</name>
    <name evidence="14" type="ORF">SJAG_00755</name>
</gene>
<dbReference type="AlphaFoldDB" id="B6JWI0"/>
<organism evidence="14 16">
    <name type="scientific">Schizosaccharomyces japonicus (strain yFS275 / FY16936)</name>
    <name type="common">Fission yeast</name>
    <dbReference type="NCBI Taxonomy" id="402676"/>
    <lineage>
        <taxon>Eukaryota</taxon>
        <taxon>Fungi</taxon>
        <taxon>Dikarya</taxon>
        <taxon>Ascomycota</taxon>
        <taxon>Taphrinomycotina</taxon>
        <taxon>Schizosaccharomycetes</taxon>
        <taxon>Schizosaccharomycetales</taxon>
        <taxon>Schizosaccharomycetaceae</taxon>
        <taxon>Schizosaccharomyces</taxon>
    </lineage>
</organism>
<dbReference type="EMBL" id="KE651166">
    <property type="protein sequence ID" value="EEB05731.1"/>
    <property type="molecule type" value="Genomic_DNA"/>
</dbReference>
<comment type="subcellular location">
    <subcellularLocation>
        <location evidence="1">Mitochondrion inner membrane</location>
        <topology evidence="1">Peripheral membrane protein</topology>
        <orientation evidence="1">Matrix side</orientation>
    </subcellularLocation>
</comment>
<evidence type="ECO:0000256" key="2">
    <source>
        <dbReference type="ARBA" id="ARBA00022448"/>
    </source>
</evidence>
<keyword evidence="8" id="KW-0472">Membrane</keyword>
<feature type="domain" description="Peptidase M16 C-terminal" evidence="13">
    <location>
        <begin position="189"/>
        <end position="358"/>
    </location>
</feature>
<dbReference type="InterPro" id="IPR011765">
    <property type="entry name" value="Pept_M16_N"/>
</dbReference>
<dbReference type="eggNOG" id="KOG2583">
    <property type="taxonomic scope" value="Eukaryota"/>
</dbReference>
<comment type="similarity">
    <text evidence="9">Belongs to the peptidase M16 family. UQCRC2/QCR2 subfamily.</text>
</comment>
<name>B6JWI0_SCHJY</name>
<evidence type="ECO:0000256" key="11">
    <source>
        <dbReference type="ARBA" id="ARBA00041372"/>
    </source>
</evidence>
<evidence type="ECO:0000256" key="10">
    <source>
        <dbReference type="ARBA" id="ARBA00040751"/>
    </source>
</evidence>
<keyword evidence="2" id="KW-0813">Transport</keyword>